<dbReference type="KEGG" id="taer:GT409_14035"/>
<gene>
    <name evidence="1" type="ORF">GT409_14035</name>
</gene>
<keyword evidence="2" id="KW-1185">Reference proteome</keyword>
<dbReference type="AlphaFoldDB" id="A0A6P1M6U0"/>
<dbReference type="Pfam" id="PF11104">
    <property type="entry name" value="PilM_2"/>
    <property type="match status" value="1"/>
</dbReference>
<dbReference type="Proteomes" id="UP000464954">
    <property type="component" value="Chromosome"/>
</dbReference>
<proteinExistence type="predicted"/>
<protein>
    <submittedName>
        <fullName evidence="1">Pilus assembly protein PilM</fullName>
    </submittedName>
</protein>
<evidence type="ECO:0000313" key="2">
    <source>
        <dbReference type="Proteomes" id="UP000464954"/>
    </source>
</evidence>
<sequence length="310" mass="35025">MSSLKSMLTREQVVGLDINDGQITAAWFQAGNLHAGLKNIVCGEYSPGVDDRHVAKAIREIWRKEKIPTRTVQSCLHSRSLLIRYFKYENISREELPRVLSLEAEEALQCPIDEISLDWQLNTELPSNSNAQKLSGTLVAAPRHKVLRHLKLIKMAGLYSVNVHVSYSALNNLYSWLMKEQDTEPVCLINLTQSSVDIVMHSDNSNYPRTLFSAETGWEHNGSYLLENIQNALLYYHLKLKHAPIKRIFLAGRLSGLDEFKKNLSEETSLPVSELDMSSILKINNKFLAGDRARNQATAIGLGLKREVVQ</sequence>
<reference evidence="1 2" key="1">
    <citation type="submission" date="2020-01" db="EMBL/GenBank/DDBJ databases">
        <title>Ponticoccus aerotolerans gen. nov., sp. nov., an anaerobic bacterium and proposal of Ponticoccusceae fam. nov., Ponticoccusles ord. nov. and Ponticoccuse classis nov. in the phylum Kiritimatiellaeota.</title>
        <authorList>
            <person name="Zhou L.Y."/>
            <person name="Du Z.J."/>
        </authorList>
    </citation>
    <scope>NUCLEOTIDE SEQUENCE [LARGE SCALE GENOMIC DNA]</scope>
    <source>
        <strain evidence="1 2">S-5007</strain>
    </source>
</reference>
<accession>A0A6P1M6U0</accession>
<dbReference type="InterPro" id="IPR050696">
    <property type="entry name" value="FtsA/MreB"/>
</dbReference>
<dbReference type="RefSeq" id="WP_160629685.1">
    <property type="nucleotide sequence ID" value="NZ_CP047593.1"/>
</dbReference>
<dbReference type="PANTHER" id="PTHR32432:SF3">
    <property type="entry name" value="ETHANOLAMINE UTILIZATION PROTEIN EUTJ"/>
    <property type="match status" value="1"/>
</dbReference>
<dbReference type="Gene3D" id="3.30.420.40">
    <property type="match status" value="1"/>
</dbReference>
<organism evidence="1 2">
    <name type="scientific">Tichowtungia aerotolerans</name>
    <dbReference type="NCBI Taxonomy" id="2697043"/>
    <lineage>
        <taxon>Bacteria</taxon>
        <taxon>Pseudomonadati</taxon>
        <taxon>Kiritimatiellota</taxon>
        <taxon>Tichowtungiia</taxon>
        <taxon>Tichowtungiales</taxon>
        <taxon>Tichowtungiaceae</taxon>
        <taxon>Tichowtungia</taxon>
    </lineage>
</organism>
<dbReference type="EMBL" id="CP047593">
    <property type="protein sequence ID" value="QHI70509.1"/>
    <property type="molecule type" value="Genomic_DNA"/>
</dbReference>
<dbReference type="PANTHER" id="PTHR32432">
    <property type="entry name" value="CELL DIVISION PROTEIN FTSA-RELATED"/>
    <property type="match status" value="1"/>
</dbReference>
<name>A0A6P1M6U0_9BACT</name>
<evidence type="ECO:0000313" key="1">
    <source>
        <dbReference type="EMBL" id="QHI70509.1"/>
    </source>
</evidence>
<dbReference type="InterPro" id="IPR005883">
    <property type="entry name" value="PilM"/>
</dbReference>